<dbReference type="HOGENOM" id="CLU_071725_0_0_1"/>
<dbReference type="AlphaFoldDB" id="F0WGT7"/>
<reference evidence="1" key="1">
    <citation type="journal article" date="2011" name="PLoS Biol.">
        <title>Gene gain and loss during evolution of obligate parasitism in the white rust pathogen of Arabidopsis thaliana.</title>
        <authorList>
            <person name="Kemen E."/>
            <person name="Gardiner A."/>
            <person name="Schultz-Larsen T."/>
            <person name="Kemen A.C."/>
            <person name="Balmuth A.L."/>
            <person name="Robert-Seilaniantz A."/>
            <person name="Bailey K."/>
            <person name="Holub E."/>
            <person name="Studholme D.J."/>
            <person name="Maclean D."/>
            <person name="Jones J.D."/>
        </authorList>
    </citation>
    <scope>NUCLEOTIDE SEQUENCE</scope>
</reference>
<evidence type="ECO:0000313" key="1">
    <source>
        <dbReference type="EMBL" id="CCA20451.1"/>
    </source>
</evidence>
<proteinExistence type="predicted"/>
<protein>
    <submittedName>
        <fullName evidence="1">Uncharacterized protein AlNc14C94G5814</fullName>
    </submittedName>
</protein>
<sequence>MTVLTNHSSNSRLLQGLLTRETAIGEPKTVAQYYNSVANLVDVNKQLTKQRKYNLKRRYKACYYGYDSVINRAKRVDSRFVAQTNGNNKYFRTSNLISTSNLIPGTELNASPLGVRTNIANAALQAQLQQRTAPLKPVPTSTDTGIKTSTQINPIYLKRSDYRIGATVMIRHTADLVACGARQLVGKTGRIVTTPQVYGQELYSVYIDEHEALFHVPFNSLVLVGAARESPPPAVPVTTSTAIGTASSYTQPTSNANAKSSLEETKLEHSLQLHRLMQQQYREIQVLQQQYAESRIINPTALPAIQKELSKLRLVHLAQVQTLKSKQALNLLGKQ</sequence>
<organism evidence="1">
    <name type="scientific">Albugo laibachii Nc14</name>
    <dbReference type="NCBI Taxonomy" id="890382"/>
    <lineage>
        <taxon>Eukaryota</taxon>
        <taxon>Sar</taxon>
        <taxon>Stramenopiles</taxon>
        <taxon>Oomycota</taxon>
        <taxon>Peronosporomycetes</taxon>
        <taxon>Albuginales</taxon>
        <taxon>Albuginaceae</taxon>
        <taxon>Albugo</taxon>
    </lineage>
</organism>
<accession>F0WGT7</accession>
<dbReference type="EMBL" id="FR824139">
    <property type="protein sequence ID" value="CCA20451.1"/>
    <property type="molecule type" value="Genomic_DNA"/>
</dbReference>
<gene>
    <name evidence="1" type="primary">AlNc14C94G5814</name>
    <name evidence="1" type="ORF">ALNC14_065940</name>
</gene>
<reference evidence="1" key="2">
    <citation type="submission" date="2011-02" db="EMBL/GenBank/DDBJ databases">
        <authorList>
            <person name="MacLean D."/>
        </authorList>
    </citation>
    <scope>NUCLEOTIDE SEQUENCE</scope>
</reference>
<name>F0WGT7_9STRA</name>